<dbReference type="InterPro" id="IPR036322">
    <property type="entry name" value="WD40_repeat_dom_sf"/>
</dbReference>
<evidence type="ECO:0000256" key="2">
    <source>
        <dbReference type="ARBA" id="ARBA00023242"/>
    </source>
</evidence>
<reference evidence="7" key="1">
    <citation type="submission" date="2019-08" db="EMBL/GenBank/DDBJ databases">
        <title>The improved chromosome-level genome for the pearl oyster Pinctada fucata martensii using PacBio sequencing and Hi-C.</title>
        <authorList>
            <person name="Zheng Z."/>
        </authorList>
    </citation>
    <scope>NUCLEOTIDE SEQUENCE</scope>
    <source>
        <strain evidence="7">ZZ-2019</strain>
        <tissue evidence="7">Adductor muscle</tissue>
    </source>
</reference>
<evidence type="ECO:0000259" key="6">
    <source>
        <dbReference type="Pfam" id="PF04003"/>
    </source>
</evidence>
<dbReference type="Gene3D" id="2.130.10.10">
    <property type="entry name" value="YVTN repeat-like/Quinoprotein amine dehydrogenase"/>
    <property type="match status" value="1"/>
</dbReference>
<dbReference type="PANTHER" id="PTHR44267">
    <property type="entry name" value="WD REPEAT-CONTAINING PROTEIN 43"/>
    <property type="match status" value="1"/>
</dbReference>
<dbReference type="InterPro" id="IPR015943">
    <property type="entry name" value="WD40/YVTN_repeat-like_dom_sf"/>
</dbReference>
<dbReference type="PANTHER" id="PTHR44267:SF1">
    <property type="entry name" value="WD REPEAT-CONTAINING PROTEIN 43"/>
    <property type="match status" value="1"/>
</dbReference>
<comment type="similarity">
    <text evidence="3">Belongs to the UTP5 family.</text>
</comment>
<feature type="compositionally biased region" description="Acidic residues" evidence="5">
    <location>
        <begin position="581"/>
        <end position="591"/>
    </location>
</feature>
<keyword evidence="4" id="KW-0853">WD repeat</keyword>
<comment type="subcellular location">
    <subcellularLocation>
        <location evidence="1">Nucleus</location>
    </subcellularLocation>
</comment>
<dbReference type="GO" id="GO:0000462">
    <property type="term" value="P:maturation of SSU-rRNA from tricistronic rRNA transcript (SSU-rRNA, 5.8S rRNA, LSU-rRNA)"/>
    <property type="evidence" value="ECO:0007669"/>
    <property type="project" value="TreeGrafter"/>
</dbReference>
<name>A0AA88XX53_PINIB</name>
<evidence type="ECO:0000256" key="4">
    <source>
        <dbReference type="PROSITE-ProRule" id="PRU00221"/>
    </source>
</evidence>
<dbReference type="InterPro" id="IPR001680">
    <property type="entry name" value="WD40_rpt"/>
</dbReference>
<evidence type="ECO:0000256" key="1">
    <source>
        <dbReference type="ARBA" id="ARBA00004123"/>
    </source>
</evidence>
<dbReference type="SMART" id="SM00320">
    <property type="entry name" value="WD40"/>
    <property type="match status" value="3"/>
</dbReference>
<dbReference type="InterPro" id="IPR007148">
    <property type="entry name" value="SSU_processome_Utp12"/>
</dbReference>
<gene>
    <name evidence="7" type="ORF">FSP39_023991</name>
</gene>
<dbReference type="EMBL" id="VSWD01000009">
    <property type="protein sequence ID" value="KAK3094081.1"/>
    <property type="molecule type" value="Genomic_DNA"/>
</dbReference>
<feature type="repeat" description="WD" evidence="4">
    <location>
        <begin position="110"/>
        <end position="150"/>
    </location>
</feature>
<dbReference type="SUPFAM" id="SSF50978">
    <property type="entry name" value="WD40 repeat-like"/>
    <property type="match status" value="1"/>
</dbReference>
<accession>A0AA88XX53</accession>
<feature type="domain" description="Small-subunit processome Utp12" evidence="6">
    <location>
        <begin position="451"/>
        <end position="555"/>
    </location>
</feature>
<organism evidence="7 8">
    <name type="scientific">Pinctada imbricata</name>
    <name type="common">Atlantic pearl-oyster</name>
    <name type="synonym">Pinctada martensii</name>
    <dbReference type="NCBI Taxonomy" id="66713"/>
    <lineage>
        <taxon>Eukaryota</taxon>
        <taxon>Metazoa</taxon>
        <taxon>Spiralia</taxon>
        <taxon>Lophotrochozoa</taxon>
        <taxon>Mollusca</taxon>
        <taxon>Bivalvia</taxon>
        <taxon>Autobranchia</taxon>
        <taxon>Pteriomorphia</taxon>
        <taxon>Pterioida</taxon>
        <taxon>Pterioidea</taxon>
        <taxon>Pteriidae</taxon>
        <taxon>Pinctada</taxon>
    </lineage>
</organism>
<dbReference type="AlphaFoldDB" id="A0AA88XX53"/>
<evidence type="ECO:0000313" key="7">
    <source>
        <dbReference type="EMBL" id="KAK3094081.1"/>
    </source>
</evidence>
<dbReference type="Pfam" id="PF00400">
    <property type="entry name" value="WD40"/>
    <property type="match status" value="1"/>
</dbReference>
<feature type="repeat" description="WD" evidence="4">
    <location>
        <begin position="1"/>
        <end position="40"/>
    </location>
</feature>
<dbReference type="GO" id="GO:0005730">
    <property type="term" value="C:nucleolus"/>
    <property type="evidence" value="ECO:0007669"/>
    <property type="project" value="TreeGrafter"/>
</dbReference>
<comment type="caution">
    <text evidence="7">The sequence shown here is derived from an EMBL/GenBank/DDBJ whole genome shotgun (WGS) entry which is preliminary data.</text>
</comment>
<evidence type="ECO:0000313" key="8">
    <source>
        <dbReference type="Proteomes" id="UP001186944"/>
    </source>
</evidence>
<feature type="region of interest" description="Disordered" evidence="5">
    <location>
        <begin position="560"/>
        <end position="631"/>
    </location>
</feature>
<dbReference type="Proteomes" id="UP001186944">
    <property type="component" value="Unassembled WGS sequence"/>
</dbReference>
<dbReference type="InterPro" id="IPR052414">
    <property type="entry name" value="U3_snoRNA-assoc_WDR"/>
</dbReference>
<sequence>MATSTVAPFSISENGELAIYSSPDGILKLWDTTTGALKQEYTPSSHLSATCSCLSWGPKRNLETPRKKKKKKSLGGVKQLAEFDMVAVGTTAGNILLYSIVQGDIQSILDGGHSDVVNDTCWCPDDTLISCSSDQHIVHWDVSSAKVKHKWKADTRSIHSVCLCSNNHLLSAGRSIKLWNLQTYQVLKKFTGHSSEIFKLLPLPLSADMSDSVEGSYFLTAALSDRLVNAWTVDTSSKDKSAVASFSLPEEPVMLDVGSNAKDSQVLLLAVVTRGGQVLVFEHTPNGKLKKPVHPKVTIQVATSGENDSVPHPIQILAAHVCDDSKNILLIHGNYLKPTFEKIKYDNSNSNVCLLREDPRLSSIENQASISRIKTPNVSKDLTVLAPAVMVPTEPSEGTTAKRLKRKTSVTDMNMEERLNAISIESTDSVKEPPKADTLVRLLAQGLQSGDKKILNSVLGKSSISDLVMRNTVKKLPVHAVLPLVKELITRMQGHAQHGLVIVRWIKTVLTVHTSFLITNSDIVENLGLLYQMMDSRTTMFTKLSHLQGKLDLMLSQVVSQEEKEDSTEGDQRPLLMYQEDSSESDGDLTMDDILPDHSDAEVDDTDIFGSDTEGATDLNMQDKDEEMESD</sequence>
<dbReference type="Pfam" id="PF04003">
    <property type="entry name" value="Utp12"/>
    <property type="match status" value="1"/>
</dbReference>
<proteinExistence type="inferred from homology"/>
<keyword evidence="2" id="KW-0539">Nucleus</keyword>
<keyword evidence="8" id="KW-1185">Reference proteome</keyword>
<dbReference type="PROSITE" id="PS50082">
    <property type="entry name" value="WD_REPEATS_2"/>
    <property type="match status" value="2"/>
</dbReference>
<evidence type="ECO:0000256" key="5">
    <source>
        <dbReference type="SAM" id="MobiDB-lite"/>
    </source>
</evidence>
<evidence type="ECO:0000256" key="3">
    <source>
        <dbReference type="ARBA" id="ARBA00038335"/>
    </source>
</evidence>
<protein>
    <recommendedName>
        <fullName evidence="6">Small-subunit processome Utp12 domain-containing protein</fullName>
    </recommendedName>
</protein>